<dbReference type="GO" id="GO:0008333">
    <property type="term" value="P:endosome to lysosome transport"/>
    <property type="evidence" value="ECO:0007669"/>
    <property type="project" value="TreeGrafter"/>
</dbReference>
<evidence type="ECO:0000256" key="2">
    <source>
        <dbReference type="ARBA" id="ARBA00023054"/>
    </source>
</evidence>
<dbReference type="Proteomes" id="UP000887575">
    <property type="component" value="Unassembled WGS sequence"/>
</dbReference>
<dbReference type="InterPro" id="IPR028119">
    <property type="entry name" value="Snapin/Pallidin/Snn1"/>
</dbReference>
<dbReference type="GO" id="GO:0032418">
    <property type="term" value="P:lysosome localization"/>
    <property type="evidence" value="ECO:0007669"/>
    <property type="project" value="TreeGrafter"/>
</dbReference>
<dbReference type="GO" id="GO:0000149">
    <property type="term" value="F:SNARE binding"/>
    <property type="evidence" value="ECO:0007669"/>
    <property type="project" value="TreeGrafter"/>
</dbReference>
<dbReference type="PANTHER" id="PTHR31305">
    <property type="entry name" value="SNARE-ASSOCIATED PROTEIN SNAPIN"/>
    <property type="match status" value="1"/>
</dbReference>
<reference evidence="6" key="1">
    <citation type="submission" date="2024-02" db="UniProtKB">
        <authorList>
            <consortium name="WormBaseParasite"/>
        </authorList>
    </citation>
    <scope>IDENTIFICATION</scope>
</reference>
<dbReference type="GO" id="GO:2000300">
    <property type="term" value="P:regulation of synaptic vesicle exocytosis"/>
    <property type="evidence" value="ECO:0007669"/>
    <property type="project" value="TreeGrafter"/>
</dbReference>
<dbReference type="GO" id="GO:0008021">
    <property type="term" value="C:synaptic vesicle"/>
    <property type="evidence" value="ECO:0007669"/>
    <property type="project" value="TreeGrafter"/>
</dbReference>
<dbReference type="GO" id="GO:0006886">
    <property type="term" value="P:intracellular protein transport"/>
    <property type="evidence" value="ECO:0007669"/>
    <property type="project" value="InterPro"/>
</dbReference>
<dbReference type="PANTHER" id="PTHR31305:SF2">
    <property type="entry name" value="SNARE-ASSOCIATED PROTEIN SNAPIN"/>
    <property type="match status" value="1"/>
</dbReference>
<evidence type="ECO:0000313" key="6">
    <source>
        <dbReference type="WBParaSite" id="MBELARI_LOCUS7763"/>
    </source>
</evidence>
<dbReference type="WBParaSite" id="MBELARI_LOCUS7763">
    <property type="protein sequence ID" value="MBELARI_LOCUS7763"/>
    <property type="gene ID" value="MBELARI_LOCUS7763"/>
</dbReference>
<sequence>MSQEKSSPIPSPDEVGGGSEMAAGIMAVIQPSVQLLDSQIVSTKRAQAVLAEKIQDMADLLHNLGEEPEYDLDVYTRKIDDSKRRITNAGSTLEKIHDRLSKLQREIARQVHKEKTEMTAPAPAPPKR</sequence>
<keyword evidence="2 4" id="KW-0175">Coiled coil</keyword>
<evidence type="ECO:0000256" key="1">
    <source>
        <dbReference type="ARBA" id="ARBA00006111"/>
    </source>
</evidence>
<dbReference type="GO" id="GO:0016079">
    <property type="term" value="P:synaptic vesicle exocytosis"/>
    <property type="evidence" value="ECO:0007669"/>
    <property type="project" value="TreeGrafter"/>
</dbReference>
<evidence type="ECO:0000256" key="3">
    <source>
        <dbReference type="ARBA" id="ARBA00033330"/>
    </source>
</evidence>
<comment type="similarity">
    <text evidence="1">Belongs to the SNAPIN family.</text>
</comment>
<proteinExistence type="inferred from homology"/>
<evidence type="ECO:0000313" key="5">
    <source>
        <dbReference type="Proteomes" id="UP000887575"/>
    </source>
</evidence>
<dbReference type="GO" id="GO:0099078">
    <property type="term" value="C:BORC complex"/>
    <property type="evidence" value="ECO:0007669"/>
    <property type="project" value="TreeGrafter"/>
</dbReference>
<dbReference type="InterPro" id="IPR017246">
    <property type="entry name" value="Snapin"/>
</dbReference>
<accession>A0AAF3JB67</accession>
<feature type="coiled-coil region" evidence="4">
    <location>
        <begin position="86"/>
        <end position="113"/>
    </location>
</feature>
<organism evidence="5 6">
    <name type="scientific">Mesorhabditis belari</name>
    <dbReference type="NCBI Taxonomy" id="2138241"/>
    <lineage>
        <taxon>Eukaryota</taxon>
        <taxon>Metazoa</taxon>
        <taxon>Ecdysozoa</taxon>
        <taxon>Nematoda</taxon>
        <taxon>Chromadorea</taxon>
        <taxon>Rhabditida</taxon>
        <taxon>Rhabditina</taxon>
        <taxon>Rhabditomorpha</taxon>
        <taxon>Rhabditoidea</taxon>
        <taxon>Rhabditidae</taxon>
        <taxon>Mesorhabditinae</taxon>
        <taxon>Mesorhabditis</taxon>
    </lineage>
</organism>
<name>A0AAF3JB67_9BILA</name>
<keyword evidence="5" id="KW-1185">Reference proteome</keyword>
<dbReference type="AlphaFoldDB" id="A0AAF3JB67"/>
<dbReference type="GO" id="GO:0007040">
    <property type="term" value="P:lysosome organization"/>
    <property type="evidence" value="ECO:0007669"/>
    <property type="project" value="TreeGrafter"/>
</dbReference>
<dbReference type="GO" id="GO:0031083">
    <property type="term" value="C:BLOC-1 complex"/>
    <property type="evidence" value="ECO:0007669"/>
    <property type="project" value="InterPro"/>
</dbReference>
<protein>
    <recommendedName>
        <fullName evidence="3">Biogenesis of lysosome-related organelles complex 1 subunit 7</fullName>
    </recommendedName>
</protein>
<dbReference type="Pfam" id="PF14712">
    <property type="entry name" value="Snapin_Pallidin"/>
    <property type="match status" value="1"/>
</dbReference>
<evidence type="ECO:0000256" key="4">
    <source>
        <dbReference type="SAM" id="Coils"/>
    </source>
</evidence>